<name>N1Q4U8_DOTSN</name>
<evidence type="ECO:0008006" key="3">
    <source>
        <dbReference type="Google" id="ProtNLM"/>
    </source>
</evidence>
<dbReference type="HOGENOM" id="CLU_1261475_0_0_1"/>
<evidence type="ECO:0000313" key="1">
    <source>
        <dbReference type="EMBL" id="EME49739.1"/>
    </source>
</evidence>
<organism evidence="1 2">
    <name type="scientific">Dothistroma septosporum (strain NZE10 / CBS 128990)</name>
    <name type="common">Red band needle blight fungus</name>
    <name type="synonym">Mycosphaerella pini</name>
    <dbReference type="NCBI Taxonomy" id="675120"/>
    <lineage>
        <taxon>Eukaryota</taxon>
        <taxon>Fungi</taxon>
        <taxon>Dikarya</taxon>
        <taxon>Ascomycota</taxon>
        <taxon>Pezizomycotina</taxon>
        <taxon>Dothideomycetes</taxon>
        <taxon>Dothideomycetidae</taxon>
        <taxon>Mycosphaerellales</taxon>
        <taxon>Mycosphaerellaceae</taxon>
        <taxon>Dothistroma</taxon>
    </lineage>
</organism>
<gene>
    <name evidence="1" type="ORF">DOTSEDRAFT_30918</name>
</gene>
<dbReference type="EMBL" id="KB446535">
    <property type="protein sequence ID" value="EME49739.1"/>
    <property type="molecule type" value="Genomic_DNA"/>
</dbReference>
<dbReference type="AlphaFoldDB" id="N1Q4U8"/>
<accession>N1Q4U8</accession>
<sequence length="219" mass="25489">MHTPFDIPELHEAILLELPIEDLILVTSISKTWRATICGSIKIRKRLLIWRKLSPAQAMFRFSSSASRPKQAKFTDMSLSPLIQVKMRLFHVEHPQGTFIVLRRHKTEVTLLLPTDIRKGRLLVLPRQLKKVIRVVTWSKQTGYSNKTAYWYVKWYGENGLFIGNRSYSDGAFARYFDKYYWDVQALRSTEPPKVIKKVLNRVSGRGRPQQLAGCFTDH</sequence>
<evidence type="ECO:0000313" key="2">
    <source>
        <dbReference type="Proteomes" id="UP000016933"/>
    </source>
</evidence>
<protein>
    <recommendedName>
        <fullName evidence="3">F-box domain-containing protein</fullName>
    </recommendedName>
</protein>
<reference evidence="1 2" key="2">
    <citation type="journal article" date="2012" name="PLoS Pathog.">
        <title>Diverse lifestyles and strategies of plant pathogenesis encoded in the genomes of eighteen Dothideomycetes fungi.</title>
        <authorList>
            <person name="Ohm R.A."/>
            <person name="Feau N."/>
            <person name="Henrissat B."/>
            <person name="Schoch C.L."/>
            <person name="Horwitz B.A."/>
            <person name="Barry K.W."/>
            <person name="Condon B.J."/>
            <person name="Copeland A.C."/>
            <person name="Dhillon B."/>
            <person name="Glaser F."/>
            <person name="Hesse C.N."/>
            <person name="Kosti I."/>
            <person name="LaButti K."/>
            <person name="Lindquist E.A."/>
            <person name="Lucas S."/>
            <person name="Salamov A.A."/>
            <person name="Bradshaw R.E."/>
            <person name="Ciuffetti L."/>
            <person name="Hamelin R.C."/>
            <person name="Kema G.H.J."/>
            <person name="Lawrence C."/>
            <person name="Scott J.A."/>
            <person name="Spatafora J.W."/>
            <person name="Turgeon B.G."/>
            <person name="de Wit P.J.G.M."/>
            <person name="Zhong S."/>
            <person name="Goodwin S.B."/>
            <person name="Grigoriev I.V."/>
        </authorList>
    </citation>
    <scope>NUCLEOTIDE SEQUENCE [LARGE SCALE GENOMIC DNA]</scope>
    <source>
        <strain evidence="2">NZE10 / CBS 128990</strain>
    </source>
</reference>
<proteinExistence type="predicted"/>
<reference evidence="2" key="1">
    <citation type="journal article" date="2012" name="PLoS Genet.">
        <title>The genomes of the fungal plant pathogens Cladosporium fulvum and Dothistroma septosporum reveal adaptation to different hosts and lifestyles but also signatures of common ancestry.</title>
        <authorList>
            <person name="de Wit P.J.G.M."/>
            <person name="van der Burgt A."/>
            <person name="Oekmen B."/>
            <person name="Stergiopoulos I."/>
            <person name="Abd-Elsalam K.A."/>
            <person name="Aerts A.L."/>
            <person name="Bahkali A.H."/>
            <person name="Beenen H.G."/>
            <person name="Chettri P."/>
            <person name="Cox M.P."/>
            <person name="Datema E."/>
            <person name="de Vries R.P."/>
            <person name="Dhillon B."/>
            <person name="Ganley A.R."/>
            <person name="Griffiths S.A."/>
            <person name="Guo Y."/>
            <person name="Hamelin R.C."/>
            <person name="Henrissat B."/>
            <person name="Kabir M.S."/>
            <person name="Jashni M.K."/>
            <person name="Kema G."/>
            <person name="Klaubauf S."/>
            <person name="Lapidus A."/>
            <person name="Levasseur A."/>
            <person name="Lindquist E."/>
            <person name="Mehrabi R."/>
            <person name="Ohm R.A."/>
            <person name="Owen T.J."/>
            <person name="Salamov A."/>
            <person name="Schwelm A."/>
            <person name="Schijlen E."/>
            <person name="Sun H."/>
            <person name="van den Burg H.A."/>
            <person name="van Ham R.C.H.J."/>
            <person name="Zhang S."/>
            <person name="Goodwin S.B."/>
            <person name="Grigoriev I.V."/>
            <person name="Collemare J."/>
            <person name="Bradshaw R.E."/>
        </authorList>
    </citation>
    <scope>NUCLEOTIDE SEQUENCE [LARGE SCALE GENOMIC DNA]</scope>
    <source>
        <strain evidence="2">NZE10 / CBS 128990</strain>
    </source>
</reference>
<keyword evidence="2" id="KW-1185">Reference proteome</keyword>
<dbReference type="Proteomes" id="UP000016933">
    <property type="component" value="Unassembled WGS sequence"/>
</dbReference>